<accession>A0A9D4V253</accession>
<proteinExistence type="predicted"/>
<dbReference type="Proteomes" id="UP000886520">
    <property type="component" value="Chromosome 6"/>
</dbReference>
<comment type="caution">
    <text evidence="1">The sequence shown here is derived from an EMBL/GenBank/DDBJ whole genome shotgun (WGS) entry which is preliminary data.</text>
</comment>
<sequence>MWQTIEVKQLELGRSARKEGRKMIELKETMMYQALFDKWLIELEWDYKFYSWKGGGFTAACWKLIY</sequence>
<evidence type="ECO:0000313" key="1">
    <source>
        <dbReference type="EMBL" id="KAI5078390.1"/>
    </source>
</evidence>
<dbReference type="EMBL" id="JABFUD020000006">
    <property type="protein sequence ID" value="KAI5078390.1"/>
    <property type="molecule type" value="Genomic_DNA"/>
</dbReference>
<protein>
    <submittedName>
        <fullName evidence="1">Uncharacterized protein</fullName>
    </submittedName>
</protein>
<dbReference type="AlphaFoldDB" id="A0A9D4V253"/>
<gene>
    <name evidence="1" type="ORF">GOP47_0006061</name>
</gene>
<keyword evidence="2" id="KW-1185">Reference proteome</keyword>
<evidence type="ECO:0000313" key="2">
    <source>
        <dbReference type="Proteomes" id="UP000886520"/>
    </source>
</evidence>
<organism evidence="1 2">
    <name type="scientific">Adiantum capillus-veneris</name>
    <name type="common">Maidenhair fern</name>
    <dbReference type="NCBI Taxonomy" id="13818"/>
    <lineage>
        <taxon>Eukaryota</taxon>
        <taxon>Viridiplantae</taxon>
        <taxon>Streptophyta</taxon>
        <taxon>Embryophyta</taxon>
        <taxon>Tracheophyta</taxon>
        <taxon>Polypodiopsida</taxon>
        <taxon>Polypodiidae</taxon>
        <taxon>Polypodiales</taxon>
        <taxon>Pteridineae</taxon>
        <taxon>Pteridaceae</taxon>
        <taxon>Vittarioideae</taxon>
        <taxon>Adiantum</taxon>
    </lineage>
</organism>
<name>A0A9D4V253_ADICA</name>
<reference evidence="1" key="1">
    <citation type="submission" date="2021-01" db="EMBL/GenBank/DDBJ databases">
        <title>Adiantum capillus-veneris genome.</title>
        <authorList>
            <person name="Fang Y."/>
            <person name="Liao Q."/>
        </authorList>
    </citation>
    <scope>NUCLEOTIDE SEQUENCE</scope>
    <source>
        <strain evidence="1">H3</strain>
        <tissue evidence="1">Leaf</tissue>
    </source>
</reference>